<dbReference type="AlphaFoldDB" id="A0AAN8FE84"/>
<gene>
    <name evidence="2" type="ORF">GCK32_013347</name>
</gene>
<organism evidence="2 3">
    <name type="scientific">Trichostrongylus colubriformis</name>
    <name type="common">Black scour worm</name>
    <dbReference type="NCBI Taxonomy" id="6319"/>
    <lineage>
        <taxon>Eukaryota</taxon>
        <taxon>Metazoa</taxon>
        <taxon>Ecdysozoa</taxon>
        <taxon>Nematoda</taxon>
        <taxon>Chromadorea</taxon>
        <taxon>Rhabditida</taxon>
        <taxon>Rhabditina</taxon>
        <taxon>Rhabditomorpha</taxon>
        <taxon>Strongyloidea</taxon>
        <taxon>Trichostrongylidae</taxon>
        <taxon>Trichostrongylus</taxon>
    </lineage>
</organism>
<accession>A0AAN8FE84</accession>
<feature type="chain" id="PRO_5042904823" evidence="1">
    <location>
        <begin position="20"/>
        <end position="111"/>
    </location>
</feature>
<comment type="caution">
    <text evidence="2">The sequence shown here is derived from an EMBL/GenBank/DDBJ whole genome shotgun (WGS) entry which is preliminary data.</text>
</comment>
<keyword evidence="3" id="KW-1185">Reference proteome</keyword>
<reference evidence="2 3" key="1">
    <citation type="submission" date="2019-10" db="EMBL/GenBank/DDBJ databases">
        <title>Assembly and Annotation for the nematode Trichostrongylus colubriformis.</title>
        <authorList>
            <person name="Martin J."/>
        </authorList>
    </citation>
    <scope>NUCLEOTIDE SEQUENCE [LARGE SCALE GENOMIC DNA]</scope>
    <source>
        <strain evidence="2">G859</strain>
        <tissue evidence="2">Whole worm</tissue>
    </source>
</reference>
<evidence type="ECO:0000313" key="3">
    <source>
        <dbReference type="Proteomes" id="UP001331761"/>
    </source>
</evidence>
<protein>
    <submittedName>
        <fullName evidence="2">Uncharacterized protein</fullName>
    </submittedName>
</protein>
<sequence length="111" mass="12843">MLLLIVIFLQITFNFLTNGELQPPKIDTQILSAKLNRTGMYESKIKELMRIFDNSTTIAEQSSRANKFISSMSNAKVNVYGRQQSRNGFVKRTRKFSIKIFPFRVKSIPHN</sequence>
<evidence type="ECO:0000313" key="2">
    <source>
        <dbReference type="EMBL" id="KAK5967585.1"/>
    </source>
</evidence>
<feature type="signal peptide" evidence="1">
    <location>
        <begin position="1"/>
        <end position="19"/>
    </location>
</feature>
<dbReference type="EMBL" id="WIXE01022320">
    <property type="protein sequence ID" value="KAK5967585.1"/>
    <property type="molecule type" value="Genomic_DNA"/>
</dbReference>
<name>A0AAN8FE84_TRICO</name>
<keyword evidence="1" id="KW-0732">Signal</keyword>
<evidence type="ECO:0000256" key="1">
    <source>
        <dbReference type="SAM" id="SignalP"/>
    </source>
</evidence>
<proteinExistence type="predicted"/>
<dbReference type="Proteomes" id="UP001331761">
    <property type="component" value="Unassembled WGS sequence"/>
</dbReference>